<protein>
    <submittedName>
        <fullName evidence="3">G-D-S-L family lipolytic protein</fullName>
    </submittedName>
</protein>
<feature type="region of interest" description="Disordered" evidence="1">
    <location>
        <begin position="17"/>
        <end position="38"/>
    </location>
</feature>
<dbReference type="Pfam" id="PF13472">
    <property type="entry name" value="Lipase_GDSL_2"/>
    <property type="match status" value="1"/>
</dbReference>
<keyword evidence="4" id="KW-1185">Reference proteome</keyword>
<proteinExistence type="predicted"/>
<evidence type="ECO:0000256" key="1">
    <source>
        <dbReference type="SAM" id="MobiDB-lite"/>
    </source>
</evidence>
<gene>
    <name evidence="3" type="ORF">H6G24_28940</name>
</gene>
<dbReference type="PANTHER" id="PTHR30383:SF5">
    <property type="entry name" value="SGNH HYDROLASE-TYPE ESTERASE DOMAIN-CONTAINING PROTEIN"/>
    <property type="match status" value="1"/>
</dbReference>
<dbReference type="InterPro" id="IPR036514">
    <property type="entry name" value="SGNH_hydro_sf"/>
</dbReference>
<dbReference type="PANTHER" id="PTHR30383">
    <property type="entry name" value="THIOESTERASE 1/PROTEASE 1/LYSOPHOSPHOLIPASE L1"/>
    <property type="match status" value="1"/>
</dbReference>
<evidence type="ECO:0000313" key="4">
    <source>
        <dbReference type="Proteomes" id="UP000658514"/>
    </source>
</evidence>
<dbReference type="Gene3D" id="3.40.50.1110">
    <property type="entry name" value="SGNH hydrolase"/>
    <property type="match status" value="1"/>
</dbReference>
<feature type="compositionally biased region" description="Low complexity" evidence="1">
    <location>
        <begin position="22"/>
        <end position="35"/>
    </location>
</feature>
<dbReference type="Proteomes" id="UP000658514">
    <property type="component" value="Unassembled WGS sequence"/>
</dbReference>
<name>A0ABR8ALF3_9CYAN</name>
<dbReference type="EMBL" id="JACJQH010000060">
    <property type="protein sequence ID" value="MBD2199462.1"/>
    <property type="molecule type" value="Genomic_DNA"/>
</dbReference>
<comment type="caution">
    <text evidence="3">The sequence shown here is derived from an EMBL/GenBank/DDBJ whole genome shotgun (WGS) entry which is preliminary data.</text>
</comment>
<dbReference type="CDD" id="cd01828">
    <property type="entry name" value="sialate_O-acetylesterase_like2"/>
    <property type="match status" value="1"/>
</dbReference>
<dbReference type="InterPro" id="IPR013830">
    <property type="entry name" value="SGNH_hydro"/>
</dbReference>
<dbReference type="InterPro" id="IPR051532">
    <property type="entry name" value="Ester_Hydrolysis_Enzymes"/>
</dbReference>
<evidence type="ECO:0000259" key="2">
    <source>
        <dbReference type="Pfam" id="PF13472"/>
    </source>
</evidence>
<feature type="domain" description="SGNH hydrolase-type esterase" evidence="2">
    <location>
        <begin position="83"/>
        <end position="232"/>
    </location>
</feature>
<dbReference type="SUPFAM" id="SSF52266">
    <property type="entry name" value="SGNH hydrolase"/>
    <property type="match status" value="1"/>
</dbReference>
<organism evidence="3 4">
    <name type="scientific">Calothrix parietina FACHB-288</name>
    <dbReference type="NCBI Taxonomy" id="2692896"/>
    <lineage>
        <taxon>Bacteria</taxon>
        <taxon>Bacillati</taxon>
        <taxon>Cyanobacteriota</taxon>
        <taxon>Cyanophyceae</taxon>
        <taxon>Nostocales</taxon>
        <taxon>Calotrichaceae</taxon>
        <taxon>Calothrix</taxon>
    </lineage>
</organism>
<evidence type="ECO:0000313" key="3">
    <source>
        <dbReference type="EMBL" id="MBD2199462.1"/>
    </source>
</evidence>
<reference evidence="3 4" key="1">
    <citation type="journal article" date="2020" name="ISME J.">
        <title>Comparative genomics reveals insights into cyanobacterial evolution and habitat adaptation.</title>
        <authorList>
            <person name="Chen M.Y."/>
            <person name="Teng W.K."/>
            <person name="Zhao L."/>
            <person name="Hu C.X."/>
            <person name="Zhou Y.K."/>
            <person name="Han B.P."/>
            <person name="Song L.R."/>
            <person name="Shu W.S."/>
        </authorList>
    </citation>
    <scope>NUCLEOTIDE SEQUENCE [LARGE SCALE GENOMIC DNA]</scope>
    <source>
        <strain evidence="3 4">FACHB-288</strain>
    </source>
</reference>
<accession>A0ABR8ALF3</accession>
<sequence>MLAVVLLIWQQQRLTNSEEETTTPTVTETQATEPELGPRHQLNYQQWVEILKKEAKVASEKPPQNLSILAGDSLSLWFPPELLPENRSWLNQAISGETSDGLLKRLNLFDNTEPEVIFVMIGINDLIRGNSDEIILENQQQILGYLRKVHPKAKIFIQSILPHGGAESTWEGKEKLLKIPNNRIQQLNQQLQTIASNQGVKYLDLYSLFVNPEGNIRSELTTDGLHLSPQGYMVWGTALQIYSQQAVELPPPPKKKDKVKVKI</sequence>